<dbReference type="AlphaFoldDB" id="A0A6A6RNP9"/>
<evidence type="ECO:0000313" key="2">
    <source>
        <dbReference type="Proteomes" id="UP000799753"/>
    </source>
</evidence>
<organism evidence="1 2">
    <name type="scientific">Massarina eburnea CBS 473.64</name>
    <dbReference type="NCBI Taxonomy" id="1395130"/>
    <lineage>
        <taxon>Eukaryota</taxon>
        <taxon>Fungi</taxon>
        <taxon>Dikarya</taxon>
        <taxon>Ascomycota</taxon>
        <taxon>Pezizomycotina</taxon>
        <taxon>Dothideomycetes</taxon>
        <taxon>Pleosporomycetidae</taxon>
        <taxon>Pleosporales</taxon>
        <taxon>Massarineae</taxon>
        <taxon>Massarinaceae</taxon>
        <taxon>Massarina</taxon>
    </lineage>
</organism>
<protein>
    <submittedName>
        <fullName evidence="1">Uncharacterized protein</fullName>
    </submittedName>
</protein>
<dbReference type="EMBL" id="MU006803">
    <property type="protein sequence ID" value="KAF2635798.1"/>
    <property type="molecule type" value="Genomic_DNA"/>
</dbReference>
<keyword evidence="2" id="KW-1185">Reference proteome</keyword>
<reference evidence="1" key="1">
    <citation type="journal article" date="2020" name="Stud. Mycol.">
        <title>101 Dothideomycetes genomes: a test case for predicting lifestyles and emergence of pathogens.</title>
        <authorList>
            <person name="Haridas S."/>
            <person name="Albert R."/>
            <person name="Binder M."/>
            <person name="Bloem J."/>
            <person name="Labutti K."/>
            <person name="Salamov A."/>
            <person name="Andreopoulos B."/>
            <person name="Baker S."/>
            <person name="Barry K."/>
            <person name="Bills G."/>
            <person name="Bluhm B."/>
            <person name="Cannon C."/>
            <person name="Castanera R."/>
            <person name="Culley D."/>
            <person name="Daum C."/>
            <person name="Ezra D."/>
            <person name="Gonzalez J."/>
            <person name="Henrissat B."/>
            <person name="Kuo A."/>
            <person name="Liang C."/>
            <person name="Lipzen A."/>
            <person name="Lutzoni F."/>
            <person name="Magnuson J."/>
            <person name="Mondo S."/>
            <person name="Nolan M."/>
            <person name="Ohm R."/>
            <person name="Pangilinan J."/>
            <person name="Park H.-J."/>
            <person name="Ramirez L."/>
            <person name="Alfaro M."/>
            <person name="Sun H."/>
            <person name="Tritt A."/>
            <person name="Yoshinaga Y."/>
            <person name="Zwiers L.-H."/>
            <person name="Turgeon B."/>
            <person name="Goodwin S."/>
            <person name="Spatafora J."/>
            <person name="Crous P."/>
            <person name="Grigoriev I."/>
        </authorList>
    </citation>
    <scope>NUCLEOTIDE SEQUENCE</scope>
    <source>
        <strain evidence="1">CBS 473.64</strain>
    </source>
</reference>
<accession>A0A6A6RNP9</accession>
<dbReference type="Proteomes" id="UP000799753">
    <property type="component" value="Unassembled WGS sequence"/>
</dbReference>
<sequence>MLSSHPSLHPLPGAGWLRAIDERNSCLNQTPTLLLRDVYLLLCLPLCILPHLCSFSSRLGCMMNDKELSSAYASPVPPVPPCSVCIELYIYQVPSI</sequence>
<name>A0A6A6RNP9_9PLEO</name>
<evidence type="ECO:0000313" key="1">
    <source>
        <dbReference type="EMBL" id="KAF2635798.1"/>
    </source>
</evidence>
<proteinExistence type="predicted"/>
<gene>
    <name evidence="1" type="ORF">P280DRAFT_168391</name>
</gene>